<comment type="caution">
    <text evidence="2">The sequence shown here is derived from an EMBL/GenBank/DDBJ whole genome shotgun (WGS) entry which is preliminary data.</text>
</comment>
<evidence type="ECO:0000313" key="3">
    <source>
        <dbReference type="Proteomes" id="UP000295678"/>
    </source>
</evidence>
<proteinExistence type="predicted"/>
<dbReference type="InterPro" id="IPR000835">
    <property type="entry name" value="HTH_MarR-typ"/>
</dbReference>
<dbReference type="AlphaFoldDB" id="A0A4R3MCQ6"/>
<dbReference type="Gene3D" id="1.10.10.10">
    <property type="entry name" value="Winged helix-like DNA-binding domain superfamily/Winged helix DNA-binding domain"/>
    <property type="match status" value="1"/>
</dbReference>
<dbReference type="EMBL" id="SMAK01000007">
    <property type="protein sequence ID" value="TCT09265.1"/>
    <property type="molecule type" value="Genomic_DNA"/>
</dbReference>
<dbReference type="PANTHER" id="PTHR33164">
    <property type="entry name" value="TRANSCRIPTIONAL REGULATOR, MARR FAMILY"/>
    <property type="match status" value="1"/>
</dbReference>
<dbReference type="Proteomes" id="UP000295678">
    <property type="component" value="Unassembled WGS sequence"/>
</dbReference>
<dbReference type="InterPro" id="IPR036388">
    <property type="entry name" value="WH-like_DNA-bd_sf"/>
</dbReference>
<evidence type="ECO:0000313" key="2">
    <source>
        <dbReference type="EMBL" id="TCT09265.1"/>
    </source>
</evidence>
<evidence type="ECO:0000259" key="1">
    <source>
        <dbReference type="PROSITE" id="PS50995"/>
    </source>
</evidence>
<sequence length="177" mass="19285">MDRIIRCIYNDHMNDKSAPPPHPLADLHCTCYRLRKATRRVTAMYDEALAPVGMTVTQFSILAMVALTGPRPMSTLADALGMEPSTLTRTLKPLIERGDLVVEPGEDRRVKNVAITDAGKHAAGLAVPYWREAQRRVERALGGEVAQLHALLRKVSAVARAVEPGSADSPPADKVGR</sequence>
<feature type="domain" description="HTH marR-type" evidence="1">
    <location>
        <begin position="27"/>
        <end position="157"/>
    </location>
</feature>
<dbReference type="PROSITE" id="PS50995">
    <property type="entry name" value="HTH_MARR_2"/>
    <property type="match status" value="1"/>
</dbReference>
<reference evidence="2 3" key="1">
    <citation type="submission" date="2019-03" db="EMBL/GenBank/DDBJ databases">
        <title>Genomic Encyclopedia of Type Strains, Phase IV (KMG-IV): sequencing the most valuable type-strain genomes for metagenomic binning, comparative biology and taxonomic classification.</title>
        <authorList>
            <person name="Goeker M."/>
        </authorList>
    </citation>
    <scope>NUCLEOTIDE SEQUENCE [LARGE SCALE GENOMIC DNA]</scope>
    <source>
        <strain evidence="2 3">DSM 19345</strain>
    </source>
</reference>
<dbReference type="SMART" id="SM00347">
    <property type="entry name" value="HTH_MARR"/>
    <property type="match status" value="1"/>
</dbReference>
<dbReference type="SUPFAM" id="SSF46785">
    <property type="entry name" value="Winged helix' DNA-binding domain"/>
    <property type="match status" value="1"/>
</dbReference>
<keyword evidence="2" id="KW-0238">DNA-binding</keyword>
<dbReference type="Pfam" id="PF12802">
    <property type="entry name" value="MarR_2"/>
    <property type="match status" value="1"/>
</dbReference>
<dbReference type="GO" id="GO:0006950">
    <property type="term" value="P:response to stress"/>
    <property type="evidence" value="ECO:0007669"/>
    <property type="project" value="TreeGrafter"/>
</dbReference>
<dbReference type="GO" id="GO:0003700">
    <property type="term" value="F:DNA-binding transcription factor activity"/>
    <property type="evidence" value="ECO:0007669"/>
    <property type="project" value="InterPro"/>
</dbReference>
<accession>A0A4R3MCQ6</accession>
<organism evidence="2 3">
    <name type="scientific">Tepidamorphus gemmatus</name>
    <dbReference type="NCBI Taxonomy" id="747076"/>
    <lineage>
        <taxon>Bacteria</taxon>
        <taxon>Pseudomonadati</taxon>
        <taxon>Pseudomonadota</taxon>
        <taxon>Alphaproteobacteria</taxon>
        <taxon>Hyphomicrobiales</taxon>
        <taxon>Tepidamorphaceae</taxon>
        <taxon>Tepidamorphus</taxon>
    </lineage>
</organism>
<protein>
    <submittedName>
        <fullName evidence="2">DNA-binding MarR family transcriptional regulator</fullName>
    </submittedName>
</protein>
<dbReference type="GO" id="GO:0003677">
    <property type="term" value="F:DNA binding"/>
    <property type="evidence" value="ECO:0007669"/>
    <property type="project" value="UniProtKB-KW"/>
</dbReference>
<name>A0A4R3MCQ6_9HYPH</name>
<keyword evidence="3" id="KW-1185">Reference proteome</keyword>
<dbReference type="PANTHER" id="PTHR33164:SF105">
    <property type="entry name" value="TRANSCRIPTIONAL REPRESSOR PROTEIN-RELATED"/>
    <property type="match status" value="1"/>
</dbReference>
<dbReference type="InterPro" id="IPR036390">
    <property type="entry name" value="WH_DNA-bd_sf"/>
</dbReference>
<dbReference type="InterPro" id="IPR039422">
    <property type="entry name" value="MarR/SlyA-like"/>
</dbReference>
<dbReference type="OrthoDB" id="2287011at2"/>
<gene>
    <name evidence="2" type="ORF">EDC22_107111</name>
</gene>